<sequence length="42" mass="4456">MVSTCSRMTGSIFSNNCTSTLSLICLASMSLALFSSSVNRFS</sequence>
<dbReference type="EMBL" id="GBRH01276760">
    <property type="protein sequence ID" value="JAD21135.1"/>
    <property type="molecule type" value="Transcribed_RNA"/>
</dbReference>
<proteinExistence type="predicted"/>
<protein>
    <submittedName>
        <fullName evidence="1">Uncharacterized protein</fullName>
    </submittedName>
</protein>
<dbReference type="AlphaFoldDB" id="A0A0A8Y7L9"/>
<reference evidence="1" key="2">
    <citation type="journal article" date="2015" name="Data Brief">
        <title>Shoot transcriptome of the giant reed, Arundo donax.</title>
        <authorList>
            <person name="Barrero R.A."/>
            <person name="Guerrero F.D."/>
            <person name="Moolhuijzen P."/>
            <person name="Goolsby J.A."/>
            <person name="Tidwell J."/>
            <person name="Bellgard S.E."/>
            <person name="Bellgard M.I."/>
        </authorList>
    </citation>
    <scope>NUCLEOTIDE SEQUENCE</scope>
    <source>
        <tissue evidence="1">Shoot tissue taken approximately 20 cm above the soil surface</tissue>
    </source>
</reference>
<organism evidence="1">
    <name type="scientific">Arundo donax</name>
    <name type="common">Giant reed</name>
    <name type="synonym">Donax arundinaceus</name>
    <dbReference type="NCBI Taxonomy" id="35708"/>
    <lineage>
        <taxon>Eukaryota</taxon>
        <taxon>Viridiplantae</taxon>
        <taxon>Streptophyta</taxon>
        <taxon>Embryophyta</taxon>
        <taxon>Tracheophyta</taxon>
        <taxon>Spermatophyta</taxon>
        <taxon>Magnoliopsida</taxon>
        <taxon>Liliopsida</taxon>
        <taxon>Poales</taxon>
        <taxon>Poaceae</taxon>
        <taxon>PACMAD clade</taxon>
        <taxon>Arundinoideae</taxon>
        <taxon>Arundineae</taxon>
        <taxon>Arundo</taxon>
    </lineage>
</organism>
<evidence type="ECO:0000313" key="1">
    <source>
        <dbReference type="EMBL" id="JAD21135.1"/>
    </source>
</evidence>
<name>A0A0A8Y7L9_ARUDO</name>
<reference evidence="1" key="1">
    <citation type="submission" date="2014-09" db="EMBL/GenBank/DDBJ databases">
        <authorList>
            <person name="Magalhaes I.L.F."/>
            <person name="Oliveira U."/>
            <person name="Santos F.R."/>
            <person name="Vidigal T.H.D.A."/>
            <person name="Brescovit A.D."/>
            <person name="Santos A.J."/>
        </authorList>
    </citation>
    <scope>NUCLEOTIDE SEQUENCE</scope>
    <source>
        <tissue evidence="1">Shoot tissue taken approximately 20 cm above the soil surface</tissue>
    </source>
</reference>
<accession>A0A0A8Y7L9</accession>